<comment type="caution">
    <text evidence="12">The sequence shown here is derived from an EMBL/GenBank/DDBJ whole genome shotgun (WGS) entry which is preliminary data.</text>
</comment>
<keyword evidence="13" id="KW-1185">Reference proteome</keyword>
<sequence length="544" mass="58888">MDLQIKHKMILALLVPLLLLASISVLAVNVMGKIDNSLNSLYEDRVVPLEDLKIIADEYAVSVIDAINKANAGGMSAQETAIALQSATQTIKQRWDKYLSTTLTSKEQQLTQEADELFTPANNAISNLNSKIASLNGNISGQLTQDIIPLYKVIDPISSKISELISLQLNVAKEEKGAAHQAYATSTKWFVALTICALLASIVLGIWVNRSVMRPITNILSTLRVVRENLDLRVDFKVYNNDELGQISRGLTGVIQHLGKILNGINQAAMTINESSDELSRFTQQTNERMSLQQNETEQTATAMNQMTATVQEVAQSANSAADSAREADSTATSGNEIVQKSIQSMSKLSAQIEQTSVVINRLNVESQNIGQVLEVIKGIAEQTNLLALNAAIEAARAGEQGRGFAVVADEVRTLAQRTQKSTLEIESMIEKLQSGVKEAVTSMELGTHDVKDANEHTIQAGDALIKIVNSVDVISDMNTHIATAAEEQSSVAEAINQSILAISDIAKTASTAAQELEISVSQLNEVAVNMRSQVGEFKLKSEY</sequence>
<dbReference type="SUPFAM" id="SSF58104">
    <property type="entry name" value="Methyl-accepting chemotaxis protein (MCP) signaling domain"/>
    <property type="match status" value="1"/>
</dbReference>
<evidence type="ECO:0000313" key="12">
    <source>
        <dbReference type="EMBL" id="MCE2593877.1"/>
    </source>
</evidence>
<evidence type="ECO:0000256" key="3">
    <source>
        <dbReference type="ARBA" id="ARBA00022989"/>
    </source>
</evidence>
<evidence type="ECO:0000256" key="9">
    <source>
        <dbReference type="SAM" id="Phobius"/>
    </source>
</evidence>
<dbReference type="InterPro" id="IPR004090">
    <property type="entry name" value="Chemotax_Me-accpt_rcpt"/>
</dbReference>
<evidence type="ECO:0000256" key="6">
    <source>
        <dbReference type="ARBA" id="ARBA00029447"/>
    </source>
</evidence>
<evidence type="ECO:0000256" key="1">
    <source>
        <dbReference type="ARBA" id="ARBA00004141"/>
    </source>
</evidence>
<dbReference type="InterPro" id="IPR003660">
    <property type="entry name" value="HAMP_dom"/>
</dbReference>
<evidence type="ECO:0000259" key="11">
    <source>
        <dbReference type="PROSITE" id="PS50885"/>
    </source>
</evidence>
<dbReference type="Pfam" id="PF00015">
    <property type="entry name" value="MCPsignal"/>
    <property type="match status" value="1"/>
</dbReference>
<dbReference type="SMART" id="SM00283">
    <property type="entry name" value="MA"/>
    <property type="match status" value="1"/>
</dbReference>
<protein>
    <submittedName>
        <fullName evidence="12">Methyl-accepting chemotaxis protein</fullName>
    </submittedName>
</protein>
<evidence type="ECO:0000256" key="2">
    <source>
        <dbReference type="ARBA" id="ARBA00022692"/>
    </source>
</evidence>
<dbReference type="Proteomes" id="UP001201273">
    <property type="component" value="Unassembled WGS sequence"/>
</dbReference>
<evidence type="ECO:0000256" key="8">
    <source>
        <dbReference type="SAM" id="MobiDB-lite"/>
    </source>
</evidence>
<dbReference type="PANTHER" id="PTHR32089:SF119">
    <property type="entry name" value="METHYL-ACCEPTING CHEMOTAXIS PROTEIN CTPL"/>
    <property type="match status" value="1"/>
</dbReference>
<dbReference type="Pfam" id="PF12729">
    <property type="entry name" value="4HB_MCP_1"/>
    <property type="match status" value="1"/>
</dbReference>
<dbReference type="PROSITE" id="PS50885">
    <property type="entry name" value="HAMP"/>
    <property type="match status" value="1"/>
</dbReference>
<feature type="transmembrane region" description="Helical" evidence="9">
    <location>
        <begin position="189"/>
        <end position="208"/>
    </location>
</feature>
<dbReference type="InterPro" id="IPR024478">
    <property type="entry name" value="HlyB_4HB_MCP"/>
</dbReference>
<keyword evidence="4 9" id="KW-0472">Membrane</keyword>
<organism evidence="12 13">
    <name type="scientific">Motilimonas cestriensis</name>
    <dbReference type="NCBI Taxonomy" id="2742685"/>
    <lineage>
        <taxon>Bacteria</taxon>
        <taxon>Pseudomonadati</taxon>
        <taxon>Pseudomonadota</taxon>
        <taxon>Gammaproteobacteria</taxon>
        <taxon>Alteromonadales</taxon>
        <taxon>Alteromonadales genera incertae sedis</taxon>
        <taxon>Motilimonas</taxon>
    </lineage>
</organism>
<accession>A0ABS8W702</accession>
<dbReference type="PRINTS" id="PR00260">
    <property type="entry name" value="CHEMTRNSDUCR"/>
</dbReference>
<evidence type="ECO:0000256" key="4">
    <source>
        <dbReference type="ARBA" id="ARBA00023136"/>
    </source>
</evidence>
<feature type="region of interest" description="Disordered" evidence="8">
    <location>
        <begin position="314"/>
        <end position="336"/>
    </location>
</feature>
<feature type="domain" description="HAMP" evidence="11">
    <location>
        <begin position="210"/>
        <end position="263"/>
    </location>
</feature>
<dbReference type="EMBL" id="JAIMJA010000003">
    <property type="protein sequence ID" value="MCE2593877.1"/>
    <property type="molecule type" value="Genomic_DNA"/>
</dbReference>
<dbReference type="Pfam" id="PF00672">
    <property type="entry name" value="HAMP"/>
    <property type="match status" value="1"/>
</dbReference>
<dbReference type="PANTHER" id="PTHR32089">
    <property type="entry name" value="METHYL-ACCEPTING CHEMOTAXIS PROTEIN MCPB"/>
    <property type="match status" value="1"/>
</dbReference>
<dbReference type="PROSITE" id="PS50111">
    <property type="entry name" value="CHEMOTAXIS_TRANSDUC_2"/>
    <property type="match status" value="1"/>
</dbReference>
<evidence type="ECO:0000313" key="13">
    <source>
        <dbReference type="Proteomes" id="UP001201273"/>
    </source>
</evidence>
<comment type="similarity">
    <text evidence="6">Belongs to the methyl-accepting chemotaxis (MCP) protein family.</text>
</comment>
<keyword evidence="3 9" id="KW-1133">Transmembrane helix</keyword>
<proteinExistence type="inferred from homology"/>
<dbReference type="Gene3D" id="1.10.287.950">
    <property type="entry name" value="Methyl-accepting chemotaxis protein"/>
    <property type="match status" value="1"/>
</dbReference>
<evidence type="ECO:0000256" key="5">
    <source>
        <dbReference type="ARBA" id="ARBA00023224"/>
    </source>
</evidence>
<comment type="subcellular location">
    <subcellularLocation>
        <location evidence="1">Membrane</location>
        <topology evidence="1">Multi-pass membrane protein</topology>
    </subcellularLocation>
</comment>
<dbReference type="RefSeq" id="WP_233051467.1">
    <property type="nucleotide sequence ID" value="NZ_JAIMJA010000003.1"/>
</dbReference>
<feature type="domain" description="Methyl-accepting transducer" evidence="10">
    <location>
        <begin position="268"/>
        <end position="504"/>
    </location>
</feature>
<name>A0ABS8W702_9GAMM</name>
<gene>
    <name evidence="12" type="ORF">K6Y31_03505</name>
</gene>
<dbReference type="CDD" id="cd11386">
    <property type="entry name" value="MCP_signal"/>
    <property type="match status" value="1"/>
</dbReference>
<dbReference type="SMART" id="SM00304">
    <property type="entry name" value="HAMP"/>
    <property type="match status" value="1"/>
</dbReference>
<evidence type="ECO:0000256" key="7">
    <source>
        <dbReference type="PROSITE-ProRule" id="PRU00284"/>
    </source>
</evidence>
<reference evidence="12 13" key="1">
    <citation type="journal article" date="2022" name="Environ. Microbiol. Rep.">
        <title>Eco-phylogenetic analyses reveal divergent evolution of vitamin B12 metabolism in the marine bacterial family 'Psychromonadaceae'.</title>
        <authorList>
            <person name="Jin X."/>
            <person name="Yang Y."/>
            <person name="Cao H."/>
            <person name="Gao B."/>
            <person name="Zhao Z."/>
        </authorList>
    </citation>
    <scope>NUCLEOTIDE SEQUENCE [LARGE SCALE GENOMIC DNA]</scope>
    <source>
        <strain evidence="12 13">MKS20</strain>
    </source>
</reference>
<evidence type="ECO:0000259" key="10">
    <source>
        <dbReference type="PROSITE" id="PS50111"/>
    </source>
</evidence>
<keyword evidence="2 9" id="KW-0812">Transmembrane</keyword>
<keyword evidence="5 7" id="KW-0807">Transducer</keyword>
<dbReference type="InterPro" id="IPR004089">
    <property type="entry name" value="MCPsignal_dom"/>
</dbReference>